<evidence type="ECO:0000256" key="4">
    <source>
        <dbReference type="HAMAP-Rule" id="MF_00057"/>
    </source>
</evidence>
<dbReference type="CDD" id="cd02517">
    <property type="entry name" value="CMP-KDO-Synthetase"/>
    <property type="match status" value="1"/>
</dbReference>
<evidence type="ECO:0000256" key="1">
    <source>
        <dbReference type="ARBA" id="ARBA00022679"/>
    </source>
</evidence>
<organism evidence="5 6">
    <name type="scientific">Eiseniibacteriota bacterium</name>
    <dbReference type="NCBI Taxonomy" id="2212470"/>
    <lineage>
        <taxon>Bacteria</taxon>
        <taxon>Candidatus Eiseniibacteriota</taxon>
    </lineage>
</organism>
<evidence type="ECO:0000256" key="3">
    <source>
        <dbReference type="ARBA" id="ARBA00022985"/>
    </source>
</evidence>
<name>A0A538SBU7_UNCEI</name>
<dbReference type="SUPFAM" id="SSF53448">
    <property type="entry name" value="Nucleotide-diphospho-sugar transferases"/>
    <property type="match status" value="1"/>
</dbReference>
<evidence type="ECO:0000313" key="6">
    <source>
        <dbReference type="Proteomes" id="UP000316292"/>
    </source>
</evidence>
<dbReference type="PANTHER" id="PTHR42866:SF2">
    <property type="entry name" value="3-DEOXY-MANNO-OCTULOSONATE CYTIDYLYLTRANSFERASE, MITOCHONDRIAL"/>
    <property type="match status" value="1"/>
</dbReference>
<reference evidence="5 6" key="1">
    <citation type="journal article" date="2019" name="Nat. Microbiol.">
        <title>Mediterranean grassland soil C-N compound turnover is dependent on rainfall and depth, and is mediated by genomically divergent microorganisms.</title>
        <authorList>
            <person name="Diamond S."/>
            <person name="Andeer P.F."/>
            <person name="Li Z."/>
            <person name="Crits-Christoph A."/>
            <person name="Burstein D."/>
            <person name="Anantharaman K."/>
            <person name="Lane K.R."/>
            <person name="Thomas B.C."/>
            <person name="Pan C."/>
            <person name="Northen T.R."/>
            <person name="Banfield J.F."/>
        </authorList>
    </citation>
    <scope>NUCLEOTIDE SEQUENCE [LARGE SCALE GENOMIC DNA]</scope>
    <source>
        <strain evidence="5">WS_1</strain>
    </source>
</reference>
<keyword evidence="3 4" id="KW-0448">Lipopolysaccharide biosynthesis</keyword>
<dbReference type="InterPro" id="IPR003329">
    <property type="entry name" value="Cytidylyl_trans"/>
</dbReference>
<dbReference type="EC" id="2.7.7.38" evidence="4"/>
<dbReference type="Pfam" id="PF02348">
    <property type="entry name" value="CTP_transf_3"/>
    <property type="match status" value="1"/>
</dbReference>
<dbReference type="NCBIfam" id="NF003952">
    <property type="entry name" value="PRK05450.1-5"/>
    <property type="match status" value="1"/>
</dbReference>
<keyword evidence="4" id="KW-0963">Cytoplasm</keyword>
<comment type="pathway">
    <text evidence="4">Nucleotide-sugar biosynthesis; CMP-3-deoxy-D-manno-octulosonate biosynthesis; CMP-3-deoxy-D-manno-octulosonate from 3-deoxy-D-manno-octulosonate and CTP: step 1/1.</text>
</comment>
<dbReference type="GO" id="GO:0033468">
    <property type="term" value="P:CMP-keto-3-deoxy-D-manno-octulosonic acid biosynthetic process"/>
    <property type="evidence" value="ECO:0007669"/>
    <property type="project" value="UniProtKB-UniRule"/>
</dbReference>
<protein>
    <recommendedName>
        <fullName evidence="4">3-deoxy-manno-octulosonate cytidylyltransferase</fullName>
        <ecNumber evidence="4">2.7.7.38</ecNumber>
    </recommendedName>
    <alternativeName>
        <fullName evidence="4">CMP-2-keto-3-deoxyoctulosonic acid synthase</fullName>
        <shortName evidence="4">CKS</shortName>
        <shortName evidence="4">CMP-KDO synthase</shortName>
    </alternativeName>
</protein>
<evidence type="ECO:0000256" key="2">
    <source>
        <dbReference type="ARBA" id="ARBA00022695"/>
    </source>
</evidence>
<dbReference type="EMBL" id="VBOR01000065">
    <property type="protein sequence ID" value="TMQ48842.1"/>
    <property type="molecule type" value="Genomic_DNA"/>
</dbReference>
<keyword evidence="1 4" id="KW-0808">Transferase</keyword>
<accession>A0A538SBU7</accession>
<dbReference type="HAMAP" id="MF_00057">
    <property type="entry name" value="KdsB"/>
    <property type="match status" value="1"/>
</dbReference>
<sequence>MIPARLDSTRLPEKPLQDLGGAPLIVRVLERVRRSGSFRVVVVATDSLKIADAVRAAGGQAVITSLEHPSGLDRVAEAAGDLEDDVFVNVQGDEPFVSPAGLDHLVSLFRNPDVVMGTLATPFPENEDPSDPNRVKVVMDRMGRALYFSRSPVPHGSGVVGAIGTTPGATPGSGRTPTALPTTGPLLHIGVYAYRRETLFELARLGPCPLERTERLEQLRALWNGIPIHVAVGDYGSLGIDTPEDLERARRMYREGRES</sequence>
<gene>
    <name evidence="4 5" type="primary">kdsB</name>
    <name evidence="5" type="ORF">E6K71_06470</name>
</gene>
<dbReference type="Proteomes" id="UP000316292">
    <property type="component" value="Unassembled WGS sequence"/>
</dbReference>
<dbReference type="InterPro" id="IPR004528">
    <property type="entry name" value="KdsB"/>
</dbReference>
<comment type="similarity">
    <text evidence="4">Belongs to the KdsB family.</text>
</comment>
<dbReference type="PANTHER" id="PTHR42866">
    <property type="entry name" value="3-DEOXY-MANNO-OCTULOSONATE CYTIDYLYLTRANSFERASE"/>
    <property type="match status" value="1"/>
</dbReference>
<dbReference type="NCBIfam" id="TIGR00466">
    <property type="entry name" value="kdsB"/>
    <property type="match status" value="1"/>
</dbReference>
<dbReference type="GO" id="GO:0005829">
    <property type="term" value="C:cytosol"/>
    <property type="evidence" value="ECO:0007669"/>
    <property type="project" value="TreeGrafter"/>
</dbReference>
<dbReference type="UniPathway" id="UPA00358">
    <property type="reaction ID" value="UER00476"/>
</dbReference>
<comment type="catalytic activity">
    <reaction evidence="4">
        <text>3-deoxy-alpha-D-manno-oct-2-ulosonate + CTP = CMP-3-deoxy-beta-D-manno-octulosonate + diphosphate</text>
        <dbReference type="Rhea" id="RHEA:23448"/>
        <dbReference type="ChEBI" id="CHEBI:33019"/>
        <dbReference type="ChEBI" id="CHEBI:37563"/>
        <dbReference type="ChEBI" id="CHEBI:85986"/>
        <dbReference type="ChEBI" id="CHEBI:85987"/>
        <dbReference type="EC" id="2.7.7.38"/>
    </reaction>
</comment>
<proteinExistence type="inferred from homology"/>
<comment type="subcellular location">
    <subcellularLocation>
        <location evidence="4">Cytoplasm</location>
    </subcellularLocation>
</comment>
<comment type="caution">
    <text evidence="5">The sequence shown here is derived from an EMBL/GenBank/DDBJ whole genome shotgun (WGS) entry which is preliminary data.</text>
</comment>
<dbReference type="AlphaFoldDB" id="A0A538SBU7"/>
<dbReference type="GO" id="GO:0008690">
    <property type="term" value="F:3-deoxy-manno-octulosonate cytidylyltransferase activity"/>
    <property type="evidence" value="ECO:0007669"/>
    <property type="project" value="UniProtKB-UniRule"/>
</dbReference>
<dbReference type="InterPro" id="IPR029044">
    <property type="entry name" value="Nucleotide-diphossugar_trans"/>
</dbReference>
<keyword evidence="2 4" id="KW-0548">Nucleotidyltransferase</keyword>
<dbReference type="GO" id="GO:0009103">
    <property type="term" value="P:lipopolysaccharide biosynthetic process"/>
    <property type="evidence" value="ECO:0007669"/>
    <property type="project" value="UniProtKB-UniRule"/>
</dbReference>
<dbReference type="Gene3D" id="3.90.550.10">
    <property type="entry name" value="Spore Coat Polysaccharide Biosynthesis Protein SpsA, Chain A"/>
    <property type="match status" value="1"/>
</dbReference>
<comment type="function">
    <text evidence="4">Activates KDO (a required 8-carbon sugar) for incorporation into bacterial lipopolysaccharide in Gram-negative bacteria.</text>
</comment>
<evidence type="ECO:0000313" key="5">
    <source>
        <dbReference type="EMBL" id="TMQ48842.1"/>
    </source>
</evidence>